<protein>
    <recommendedName>
        <fullName evidence="1">RNA helicase</fullName>
        <ecNumber evidence="1">3.6.4.13</ecNumber>
    </recommendedName>
</protein>
<dbReference type="GO" id="GO:0005524">
    <property type="term" value="F:ATP binding"/>
    <property type="evidence" value="ECO:0007669"/>
    <property type="project" value="UniProtKB-KW"/>
</dbReference>
<dbReference type="InterPro" id="IPR002464">
    <property type="entry name" value="DNA/RNA_helicase_DEAH_CS"/>
</dbReference>
<gene>
    <name evidence="10" type="ORF">SCHPADRAFT_821658</name>
</gene>
<dbReference type="Gene3D" id="3.40.50.300">
    <property type="entry name" value="P-loop containing nucleotide triphosphate hydrolases"/>
    <property type="match status" value="2"/>
</dbReference>
<dbReference type="OrthoDB" id="10253254at2759"/>
<dbReference type="InterPro" id="IPR007502">
    <property type="entry name" value="Helicase-assoc_dom"/>
</dbReference>
<dbReference type="Pfam" id="PF00270">
    <property type="entry name" value="DEAD"/>
    <property type="match status" value="1"/>
</dbReference>
<dbReference type="PROSITE" id="PS51192">
    <property type="entry name" value="HELICASE_ATP_BIND_1"/>
    <property type="match status" value="1"/>
</dbReference>
<evidence type="ECO:0000259" key="9">
    <source>
        <dbReference type="PROSITE" id="PS51194"/>
    </source>
</evidence>
<dbReference type="SUPFAM" id="SSF52540">
    <property type="entry name" value="P-loop containing nucleoside triphosphate hydrolases"/>
    <property type="match status" value="1"/>
</dbReference>
<dbReference type="SMART" id="SM00847">
    <property type="entry name" value="HA2"/>
    <property type="match status" value="1"/>
</dbReference>
<dbReference type="InterPro" id="IPR011545">
    <property type="entry name" value="DEAD/DEAH_box_helicase_dom"/>
</dbReference>
<reference evidence="10 11" key="1">
    <citation type="submission" date="2015-04" db="EMBL/GenBank/DDBJ databases">
        <title>Complete genome sequence of Schizopora paradoxa KUC8140, a cosmopolitan wood degrader in East Asia.</title>
        <authorList>
            <consortium name="DOE Joint Genome Institute"/>
            <person name="Min B."/>
            <person name="Park H."/>
            <person name="Jang Y."/>
            <person name="Kim J.-J."/>
            <person name="Kim K.H."/>
            <person name="Pangilinan J."/>
            <person name="Lipzen A."/>
            <person name="Riley R."/>
            <person name="Grigoriev I.V."/>
            <person name="Spatafora J.W."/>
            <person name="Choi I.-G."/>
        </authorList>
    </citation>
    <scope>NUCLEOTIDE SEQUENCE [LARGE SCALE GENOMIC DNA]</scope>
    <source>
        <strain evidence="10 11">KUC8140</strain>
    </source>
</reference>
<keyword evidence="3 10" id="KW-0378">Hydrolase</keyword>
<dbReference type="CDD" id="cd17978">
    <property type="entry name" value="DEXHc_DHX33"/>
    <property type="match status" value="1"/>
</dbReference>
<evidence type="ECO:0000256" key="6">
    <source>
        <dbReference type="ARBA" id="ARBA00047984"/>
    </source>
</evidence>
<dbReference type="PROSITE" id="PS00690">
    <property type="entry name" value="DEAH_ATP_HELICASE"/>
    <property type="match status" value="1"/>
</dbReference>
<keyword evidence="11" id="KW-1185">Reference proteome</keyword>
<dbReference type="SMART" id="SM00487">
    <property type="entry name" value="DEXDc"/>
    <property type="match status" value="1"/>
</dbReference>
<dbReference type="GO" id="GO:0045943">
    <property type="term" value="P:positive regulation of transcription by RNA polymerase I"/>
    <property type="evidence" value="ECO:0007669"/>
    <property type="project" value="TreeGrafter"/>
</dbReference>
<dbReference type="Pfam" id="PF04408">
    <property type="entry name" value="WHD_HA2"/>
    <property type="match status" value="1"/>
</dbReference>
<dbReference type="InterPro" id="IPR011709">
    <property type="entry name" value="DEAD-box_helicase_OB_fold"/>
</dbReference>
<comment type="catalytic activity">
    <reaction evidence="6">
        <text>ATP + H2O = ADP + phosphate + H(+)</text>
        <dbReference type="Rhea" id="RHEA:13065"/>
        <dbReference type="ChEBI" id="CHEBI:15377"/>
        <dbReference type="ChEBI" id="CHEBI:15378"/>
        <dbReference type="ChEBI" id="CHEBI:30616"/>
        <dbReference type="ChEBI" id="CHEBI:43474"/>
        <dbReference type="ChEBI" id="CHEBI:456216"/>
        <dbReference type="EC" id="3.6.4.13"/>
    </reaction>
</comment>
<accession>A0A0H2RYV7</accession>
<evidence type="ECO:0000259" key="8">
    <source>
        <dbReference type="PROSITE" id="PS51192"/>
    </source>
</evidence>
<dbReference type="InterPro" id="IPR014001">
    <property type="entry name" value="Helicase_ATP-bd"/>
</dbReference>
<dbReference type="GO" id="GO:1990904">
    <property type="term" value="C:ribonucleoprotein complex"/>
    <property type="evidence" value="ECO:0007669"/>
    <property type="project" value="UniProtKB-ARBA"/>
</dbReference>
<feature type="domain" description="Helicase ATP-binding" evidence="8">
    <location>
        <begin position="48"/>
        <end position="232"/>
    </location>
</feature>
<dbReference type="FunFam" id="3.40.50.300:FF:000145">
    <property type="entry name" value="probable ATP-dependent RNA helicase DHX40"/>
    <property type="match status" value="1"/>
</dbReference>
<dbReference type="Pfam" id="PF00271">
    <property type="entry name" value="Helicase_C"/>
    <property type="match status" value="1"/>
</dbReference>
<dbReference type="GO" id="GO:0003724">
    <property type="term" value="F:RNA helicase activity"/>
    <property type="evidence" value="ECO:0007669"/>
    <property type="project" value="UniProtKB-EC"/>
</dbReference>
<dbReference type="SMART" id="SM00490">
    <property type="entry name" value="HELICc"/>
    <property type="match status" value="1"/>
</dbReference>
<dbReference type="EMBL" id="KQ085906">
    <property type="protein sequence ID" value="KLO17295.1"/>
    <property type="molecule type" value="Genomic_DNA"/>
</dbReference>
<feature type="domain" description="Helicase C-terminal" evidence="9">
    <location>
        <begin position="254"/>
        <end position="432"/>
    </location>
</feature>
<dbReference type="InterPro" id="IPR001650">
    <property type="entry name" value="Helicase_C-like"/>
</dbReference>
<evidence type="ECO:0000256" key="5">
    <source>
        <dbReference type="ARBA" id="ARBA00022840"/>
    </source>
</evidence>
<dbReference type="InterPro" id="IPR048333">
    <property type="entry name" value="HA2_WH"/>
</dbReference>
<evidence type="ECO:0000313" key="10">
    <source>
        <dbReference type="EMBL" id="KLO17295.1"/>
    </source>
</evidence>
<dbReference type="GO" id="GO:0005730">
    <property type="term" value="C:nucleolus"/>
    <property type="evidence" value="ECO:0007669"/>
    <property type="project" value="TreeGrafter"/>
</dbReference>
<evidence type="ECO:0000256" key="7">
    <source>
        <dbReference type="SAM" id="MobiDB-lite"/>
    </source>
</evidence>
<keyword evidence="5" id="KW-0067">ATP-binding</keyword>
<feature type="region of interest" description="Disordered" evidence="7">
    <location>
        <begin position="516"/>
        <end position="537"/>
    </location>
</feature>
<keyword evidence="2" id="KW-0547">Nucleotide-binding</keyword>
<dbReference type="Proteomes" id="UP000053477">
    <property type="component" value="Unassembled WGS sequence"/>
</dbReference>
<feature type="region of interest" description="Disordered" evidence="7">
    <location>
        <begin position="1"/>
        <end position="26"/>
    </location>
</feature>
<proteinExistence type="predicted"/>
<dbReference type="Gene3D" id="1.20.120.1080">
    <property type="match status" value="1"/>
</dbReference>
<evidence type="ECO:0000313" key="11">
    <source>
        <dbReference type="Proteomes" id="UP000053477"/>
    </source>
</evidence>
<evidence type="ECO:0000256" key="3">
    <source>
        <dbReference type="ARBA" id="ARBA00022801"/>
    </source>
</evidence>
<sequence>MRRAGGNDAKEGKKPWKHGSNGKIQKVSEQLQEQRRNLPIAKGADALIREIKSNDTLVLLGETGSGKTTQVPQYILESGVLGSGMIAVTQPRRVAATSLAARVAAEQGCSVGDRVGYAVRFQEAYGPETKIKFLTDGMLARELLADPLLSKYSVIILDEAHERTLNTDLLMASLKGIQEARKGNTKVPHSGKGKERADNSSCGALKVIIMSATLDAEKFSRFFGNAKIIYVKGRQHPVKIYHTVTGQNDFVDAALRTFFQIHVDQPPGDVLIFLPGQEDIESLEKSISSYASQLPLGKSRVVVCPFYASMPQDKQNKVFSPTTNGQRKCILSTNIAETSITIPGVRYVIDTGVHKEKRHLAGVSGSGFNTLLVCAISKSSAMQRAGRAGREGPGFCYRLYPESAFRDLPDTSEPEIMRCSLASATLRLKCLQRDFFDLELLDKPDGSAINAGMKTLWMLGALDTEGNLTPTGRAMSLFPVEPQQSRALLESRIHGCTREVLAIVAIQSASSKVFYDPGSGSAADSNEPGSRDIERRDQAQAARAKFIHISGDHMTLLNVFRAYEDLLKSSGGDSKSAKAERRDWCNRHFLHERALTEALDIQTQLRRICDTMRGREASFGLSDPNIELDWRSSVAEGPGSTVEAEKVLKCLMTGLVQHGALRSAERGYCPIMDKSKTIKIHPSSTLAGKKFDAIMYDELLFTNSGSTYARCVSAIPTSIISDLSAYRPRST</sequence>
<dbReference type="Pfam" id="PF21010">
    <property type="entry name" value="HA2_C"/>
    <property type="match status" value="1"/>
</dbReference>
<dbReference type="PROSITE" id="PS51194">
    <property type="entry name" value="HELICASE_CTER"/>
    <property type="match status" value="1"/>
</dbReference>
<dbReference type="InterPro" id="IPR027417">
    <property type="entry name" value="P-loop_NTPase"/>
</dbReference>
<dbReference type="EC" id="3.6.4.13" evidence="1"/>
<dbReference type="GO" id="GO:0016787">
    <property type="term" value="F:hydrolase activity"/>
    <property type="evidence" value="ECO:0007669"/>
    <property type="project" value="UniProtKB-KW"/>
</dbReference>
<dbReference type="CDD" id="cd18791">
    <property type="entry name" value="SF2_C_RHA"/>
    <property type="match status" value="1"/>
</dbReference>
<organism evidence="10 11">
    <name type="scientific">Schizopora paradoxa</name>
    <dbReference type="NCBI Taxonomy" id="27342"/>
    <lineage>
        <taxon>Eukaryota</taxon>
        <taxon>Fungi</taxon>
        <taxon>Dikarya</taxon>
        <taxon>Basidiomycota</taxon>
        <taxon>Agaricomycotina</taxon>
        <taxon>Agaricomycetes</taxon>
        <taxon>Hymenochaetales</taxon>
        <taxon>Schizoporaceae</taxon>
        <taxon>Schizopora</taxon>
    </lineage>
</organism>
<dbReference type="STRING" id="27342.A0A0H2RYV7"/>
<dbReference type="AlphaFoldDB" id="A0A0H2RYV7"/>
<name>A0A0H2RYV7_9AGAM</name>
<dbReference type="PANTHER" id="PTHR18934:SF118">
    <property type="entry name" value="ATP-DEPENDENT RNA HELICASE DHX33"/>
    <property type="match status" value="1"/>
</dbReference>
<dbReference type="GO" id="GO:0003725">
    <property type="term" value="F:double-stranded RNA binding"/>
    <property type="evidence" value="ECO:0007669"/>
    <property type="project" value="TreeGrafter"/>
</dbReference>
<dbReference type="InParanoid" id="A0A0H2RYV7"/>
<dbReference type="PANTHER" id="PTHR18934">
    <property type="entry name" value="ATP-DEPENDENT RNA HELICASE"/>
    <property type="match status" value="1"/>
</dbReference>
<keyword evidence="4" id="KW-0347">Helicase</keyword>
<evidence type="ECO:0000256" key="1">
    <source>
        <dbReference type="ARBA" id="ARBA00012552"/>
    </source>
</evidence>
<dbReference type="FunCoup" id="A0A0H2RYV7">
    <property type="interactions" value="54"/>
</dbReference>
<evidence type="ECO:0000256" key="2">
    <source>
        <dbReference type="ARBA" id="ARBA00022741"/>
    </source>
</evidence>
<evidence type="ECO:0000256" key="4">
    <source>
        <dbReference type="ARBA" id="ARBA00022806"/>
    </source>
</evidence>
<dbReference type="Pfam" id="PF07717">
    <property type="entry name" value="OB_NTP_bind"/>
    <property type="match status" value="1"/>
</dbReference>